<name>A0A1Q8QS38_9FIRM</name>
<reference evidence="1 2" key="1">
    <citation type="submission" date="2016-09" db="EMBL/GenBank/DDBJ databases">
        <title>Complete genome of Desulfosporosinus sp. OL.</title>
        <authorList>
            <person name="Mardanov A."/>
            <person name="Beletsky A."/>
            <person name="Panova A."/>
            <person name="Karnachuk O."/>
            <person name="Ravin N."/>
        </authorList>
    </citation>
    <scope>NUCLEOTIDE SEQUENCE [LARGE SCALE GENOMIC DNA]</scope>
    <source>
        <strain evidence="1 2">OL</strain>
    </source>
</reference>
<accession>A0A1Q8QS38</accession>
<organism evidence="1 2">
    <name type="scientific">Desulfosporosinus metallidurans</name>
    <dbReference type="NCBI Taxonomy" id="1888891"/>
    <lineage>
        <taxon>Bacteria</taxon>
        <taxon>Bacillati</taxon>
        <taxon>Bacillota</taxon>
        <taxon>Clostridia</taxon>
        <taxon>Eubacteriales</taxon>
        <taxon>Desulfitobacteriaceae</taxon>
        <taxon>Desulfosporosinus</taxon>
    </lineage>
</organism>
<comment type="caution">
    <text evidence="1">The sequence shown here is derived from an EMBL/GenBank/DDBJ whole genome shotgun (WGS) entry which is preliminary data.</text>
</comment>
<proteinExistence type="predicted"/>
<sequence>MSESDIGKHAGTACGSVRVIRQNDGIEGDERECLTMKQSVVDCFAKT</sequence>
<evidence type="ECO:0000313" key="1">
    <source>
        <dbReference type="EMBL" id="OLN30122.1"/>
    </source>
</evidence>
<evidence type="ECO:0000313" key="2">
    <source>
        <dbReference type="Proteomes" id="UP000186102"/>
    </source>
</evidence>
<keyword evidence="2" id="KW-1185">Reference proteome</keyword>
<dbReference type="Proteomes" id="UP000186102">
    <property type="component" value="Unassembled WGS sequence"/>
</dbReference>
<protein>
    <submittedName>
        <fullName evidence="1">Uncharacterized protein</fullName>
    </submittedName>
</protein>
<dbReference type="EMBL" id="MLBF01000027">
    <property type="protein sequence ID" value="OLN30122.1"/>
    <property type="molecule type" value="Genomic_DNA"/>
</dbReference>
<gene>
    <name evidence="1" type="ORF">DSOL_3254</name>
</gene>
<dbReference type="AlphaFoldDB" id="A0A1Q8QS38"/>